<keyword evidence="7" id="KW-0460">Magnesium</keyword>
<comment type="caution">
    <text evidence="11">The sequence shown here is derived from an EMBL/GenBank/DDBJ whole genome shotgun (WGS) entry which is preliminary data.</text>
</comment>
<dbReference type="SUPFAM" id="SSF81301">
    <property type="entry name" value="Nucleotidyltransferase"/>
    <property type="match status" value="1"/>
</dbReference>
<feature type="domain" description="tRNA nucleotidyltransferase/poly(A) polymerase RNA and SrmB- binding" evidence="10">
    <location>
        <begin position="169"/>
        <end position="229"/>
    </location>
</feature>
<dbReference type="InterPro" id="IPR050264">
    <property type="entry name" value="Bact_CCA-adding_enz_type3_sf"/>
</dbReference>
<feature type="domain" description="Poly A polymerase head" evidence="9">
    <location>
        <begin position="21"/>
        <end position="141"/>
    </location>
</feature>
<evidence type="ECO:0000256" key="8">
    <source>
        <dbReference type="RuleBase" id="RU003953"/>
    </source>
</evidence>
<evidence type="ECO:0000259" key="10">
    <source>
        <dbReference type="Pfam" id="PF12627"/>
    </source>
</evidence>
<evidence type="ECO:0000313" key="12">
    <source>
        <dbReference type="Proteomes" id="UP001194714"/>
    </source>
</evidence>
<comment type="similarity">
    <text evidence="8">Belongs to the tRNA nucleotidyltransferase/poly(A) polymerase family.</text>
</comment>
<evidence type="ECO:0000256" key="3">
    <source>
        <dbReference type="ARBA" id="ARBA00022694"/>
    </source>
</evidence>
<dbReference type="Gene3D" id="3.30.460.10">
    <property type="entry name" value="Beta Polymerase, domain 2"/>
    <property type="match status" value="1"/>
</dbReference>
<dbReference type="InterPro" id="IPR032828">
    <property type="entry name" value="PolyA_RNA-bd"/>
</dbReference>
<dbReference type="Gene3D" id="1.10.3090.10">
    <property type="entry name" value="cca-adding enzyme, domain 2"/>
    <property type="match status" value="1"/>
</dbReference>
<sequence length="399" mass="45789">MTHYDVGVSIVKKLYEEGFTAYFAGGWVRDFLMDHPSDDIDIATSASVEEVQALFPKTIPVGVSFGIVIVVEGGHQFEVANFRKDEGYKDGRRPIGISEASPEEDAKRRDFTINGMFYDPLQEKLYDYVAGQEDLKEGIVRAIGNPHERFLEDRLRMIRAVRYASRFHFLIENETLKAILDHANALFPAVAIERVWNEFTKMSAFSNFDTALATLHQLNLLPMIFPTLKDTSTEEIEKRVENLPHFPEEAPVIAKILELFPSATLQEREALCSYLKLSRKELDFVRYYTRFQETKKGELYDWAHLYAHPHYGVCLKIVAVHLPLEERQAFLQEHHMRFQSLEKAIHKIQNKEPFLTSEDLRKAGVQDGPQMGSLLKEGERIAINEGLDTPQDILKKLST</sequence>
<keyword evidence="5" id="KW-0479">Metal-binding</keyword>
<evidence type="ECO:0000256" key="6">
    <source>
        <dbReference type="ARBA" id="ARBA00022741"/>
    </source>
</evidence>
<keyword evidence="6" id="KW-0547">Nucleotide-binding</keyword>
<evidence type="ECO:0000256" key="7">
    <source>
        <dbReference type="ARBA" id="ARBA00022842"/>
    </source>
</evidence>
<dbReference type="EMBL" id="JAAEJV010000101">
    <property type="protein sequence ID" value="MBF5060240.1"/>
    <property type="molecule type" value="Genomic_DNA"/>
</dbReference>
<gene>
    <name evidence="11" type="ORF">NEPTK9_001773</name>
</gene>
<keyword evidence="2 8" id="KW-0808">Transferase</keyword>
<evidence type="ECO:0000259" key="9">
    <source>
        <dbReference type="Pfam" id="PF01743"/>
    </source>
</evidence>
<dbReference type="PANTHER" id="PTHR46173:SF1">
    <property type="entry name" value="CCA TRNA NUCLEOTIDYLTRANSFERASE 1, MITOCHONDRIAL"/>
    <property type="match status" value="1"/>
</dbReference>
<comment type="cofactor">
    <cofactor evidence="1">
        <name>Mg(2+)</name>
        <dbReference type="ChEBI" id="CHEBI:18420"/>
    </cofactor>
</comment>
<keyword evidence="3" id="KW-0819">tRNA processing</keyword>
<keyword evidence="4 11" id="KW-0548">Nucleotidyltransferase</keyword>
<dbReference type="RefSeq" id="WP_194848552.1">
    <property type="nucleotide sequence ID" value="NZ_JAAEJV010000101.1"/>
</dbReference>
<evidence type="ECO:0000256" key="1">
    <source>
        <dbReference type="ARBA" id="ARBA00001946"/>
    </source>
</evidence>
<keyword evidence="8" id="KW-0694">RNA-binding</keyword>
<evidence type="ECO:0000313" key="11">
    <source>
        <dbReference type="EMBL" id="MBF5060240.1"/>
    </source>
</evidence>
<dbReference type="Pfam" id="PF01743">
    <property type="entry name" value="PolyA_pol"/>
    <property type="match status" value="1"/>
</dbReference>
<dbReference type="PANTHER" id="PTHR46173">
    <property type="entry name" value="CCA TRNA NUCLEOTIDYLTRANSFERASE 1, MITOCHONDRIAL"/>
    <property type="match status" value="1"/>
</dbReference>
<evidence type="ECO:0000256" key="5">
    <source>
        <dbReference type="ARBA" id="ARBA00022723"/>
    </source>
</evidence>
<name>A0ABS0B201_9BACT</name>
<dbReference type="Proteomes" id="UP001194714">
    <property type="component" value="Unassembled WGS sequence"/>
</dbReference>
<dbReference type="InterPro" id="IPR002646">
    <property type="entry name" value="PolA_pol_head_dom"/>
</dbReference>
<organism evidence="11 12">
    <name type="scientific">Candidatus Neptunichlamydia vexilliferae</name>
    <dbReference type="NCBI Taxonomy" id="1651774"/>
    <lineage>
        <taxon>Bacteria</taxon>
        <taxon>Pseudomonadati</taxon>
        <taxon>Chlamydiota</taxon>
        <taxon>Chlamydiia</taxon>
        <taxon>Parachlamydiales</taxon>
        <taxon>Simkaniaceae</taxon>
        <taxon>Candidatus Neptunichlamydia</taxon>
    </lineage>
</organism>
<keyword evidence="12" id="KW-1185">Reference proteome</keyword>
<dbReference type="InterPro" id="IPR043519">
    <property type="entry name" value="NT_sf"/>
</dbReference>
<proteinExistence type="inferred from homology"/>
<dbReference type="EC" id="2.7.7.72" evidence="11"/>
<dbReference type="Pfam" id="PF12627">
    <property type="entry name" value="PolyA_pol_RNAbd"/>
    <property type="match status" value="1"/>
</dbReference>
<protein>
    <submittedName>
        <fullName evidence="11">CCA-adding enzyme</fullName>
        <ecNumber evidence="11">2.7.7.72</ecNumber>
    </submittedName>
</protein>
<dbReference type="SUPFAM" id="SSF81891">
    <property type="entry name" value="Poly A polymerase C-terminal region-like"/>
    <property type="match status" value="1"/>
</dbReference>
<evidence type="ECO:0000256" key="2">
    <source>
        <dbReference type="ARBA" id="ARBA00022679"/>
    </source>
</evidence>
<evidence type="ECO:0000256" key="4">
    <source>
        <dbReference type="ARBA" id="ARBA00022695"/>
    </source>
</evidence>
<reference evidence="11 12" key="1">
    <citation type="submission" date="2020-01" db="EMBL/GenBank/DDBJ databases">
        <title>Draft genome sequence of Cand. Neptunochlamydia vexilliferae K9.</title>
        <authorList>
            <person name="Schulz F."/>
            <person name="Koestlbacher S."/>
            <person name="Wascher F."/>
            <person name="Pizzetti I."/>
            <person name="Horn M."/>
        </authorList>
    </citation>
    <scope>NUCLEOTIDE SEQUENCE [LARGE SCALE GENOMIC DNA]</scope>
    <source>
        <strain evidence="11 12">K9</strain>
    </source>
</reference>
<dbReference type="CDD" id="cd05398">
    <property type="entry name" value="NT_ClassII-CCAase"/>
    <property type="match status" value="1"/>
</dbReference>
<dbReference type="GO" id="GO:0004810">
    <property type="term" value="F:CCA tRNA nucleotidyltransferase activity"/>
    <property type="evidence" value="ECO:0007669"/>
    <property type="project" value="UniProtKB-EC"/>
</dbReference>
<accession>A0ABS0B201</accession>